<organism evidence="3 4">
    <name type="scientific">Podospora appendiculata</name>
    <dbReference type="NCBI Taxonomy" id="314037"/>
    <lineage>
        <taxon>Eukaryota</taxon>
        <taxon>Fungi</taxon>
        <taxon>Dikarya</taxon>
        <taxon>Ascomycota</taxon>
        <taxon>Pezizomycotina</taxon>
        <taxon>Sordariomycetes</taxon>
        <taxon>Sordariomycetidae</taxon>
        <taxon>Sordariales</taxon>
        <taxon>Podosporaceae</taxon>
        <taxon>Podospora</taxon>
    </lineage>
</organism>
<dbReference type="AlphaFoldDB" id="A0AAE1CBX3"/>
<evidence type="ECO:0008006" key="5">
    <source>
        <dbReference type="Google" id="ProtNLM"/>
    </source>
</evidence>
<feature type="chain" id="PRO_5041903885" description="Extracellular membrane protein CFEM domain-containing protein" evidence="2">
    <location>
        <begin position="21"/>
        <end position="232"/>
    </location>
</feature>
<evidence type="ECO:0000256" key="1">
    <source>
        <dbReference type="SAM" id="MobiDB-lite"/>
    </source>
</evidence>
<reference evidence="3" key="1">
    <citation type="journal article" date="2023" name="Mol. Phylogenet. Evol.">
        <title>Genome-scale phylogeny and comparative genomics of the fungal order Sordariales.</title>
        <authorList>
            <person name="Hensen N."/>
            <person name="Bonometti L."/>
            <person name="Westerberg I."/>
            <person name="Brannstrom I.O."/>
            <person name="Guillou S."/>
            <person name="Cros-Aarteil S."/>
            <person name="Calhoun S."/>
            <person name="Haridas S."/>
            <person name="Kuo A."/>
            <person name="Mondo S."/>
            <person name="Pangilinan J."/>
            <person name="Riley R."/>
            <person name="LaButti K."/>
            <person name="Andreopoulos B."/>
            <person name="Lipzen A."/>
            <person name="Chen C."/>
            <person name="Yan M."/>
            <person name="Daum C."/>
            <person name="Ng V."/>
            <person name="Clum A."/>
            <person name="Steindorff A."/>
            <person name="Ohm R.A."/>
            <person name="Martin F."/>
            <person name="Silar P."/>
            <person name="Natvig D.O."/>
            <person name="Lalanne C."/>
            <person name="Gautier V."/>
            <person name="Ament-Velasquez S.L."/>
            <person name="Kruys A."/>
            <person name="Hutchinson M.I."/>
            <person name="Powell A.J."/>
            <person name="Barry K."/>
            <person name="Miller A.N."/>
            <person name="Grigoriev I.V."/>
            <person name="Debuchy R."/>
            <person name="Gladieux P."/>
            <person name="Hiltunen Thoren M."/>
            <person name="Johannesson H."/>
        </authorList>
    </citation>
    <scope>NUCLEOTIDE SEQUENCE</scope>
    <source>
        <strain evidence="3">CBS 314.62</strain>
    </source>
</reference>
<feature type="compositionally biased region" description="Low complexity" evidence="1">
    <location>
        <begin position="175"/>
        <end position="220"/>
    </location>
</feature>
<dbReference type="EMBL" id="JAULSO010000002">
    <property type="protein sequence ID" value="KAK3687900.1"/>
    <property type="molecule type" value="Genomic_DNA"/>
</dbReference>
<evidence type="ECO:0000313" key="3">
    <source>
        <dbReference type="EMBL" id="KAK3687900.1"/>
    </source>
</evidence>
<reference evidence="3" key="2">
    <citation type="submission" date="2023-06" db="EMBL/GenBank/DDBJ databases">
        <authorList>
            <consortium name="Lawrence Berkeley National Laboratory"/>
            <person name="Haridas S."/>
            <person name="Hensen N."/>
            <person name="Bonometti L."/>
            <person name="Westerberg I."/>
            <person name="Brannstrom I.O."/>
            <person name="Guillou S."/>
            <person name="Cros-Aarteil S."/>
            <person name="Calhoun S."/>
            <person name="Kuo A."/>
            <person name="Mondo S."/>
            <person name="Pangilinan J."/>
            <person name="Riley R."/>
            <person name="Labutti K."/>
            <person name="Andreopoulos B."/>
            <person name="Lipzen A."/>
            <person name="Chen C."/>
            <person name="Yanf M."/>
            <person name="Daum C."/>
            <person name="Ng V."/>
            <person name="Clum A."/>
            <person name="Steindorff A."/>
            <person name="Ohm R."/>
            <person name="Martin F."/>
            <person name="Silar P."/>
            <person name="Natvig D."/>
            <person name="Lalanne C."/>
            <person name="Gautier V."/>
            <person name="Ament-Velasquez S.L."/>
            <person name="Kruys A."/>
            <person name="Hutchinson M.I."/>
            <person name="Powell A.J."/>
            <person name="Barry K."/>
            <person name="Miller A.N."/>
            <person name="Grigoriev I.V."/>
            <person name="Debuchy R."/>
            <person name="Gladieux P."/>
            <person name="Thoren M.H."/>
            <person name="Johannesson H."/>
        </authorList>
    </citation>
    <scope>NUCLEOTIDE SEQUENCE</scope>
    <source>
        <strain evidence="3">CBS 314.62</strain>
    </source>
</reference>
<evidence type="ECO:0000256" key="2">
    <source>
        <dbReference type="SAM" id="SignalP"/>
    </source>
</evidence>
<accession>A0AAE1CBX3</accession>
<dbReference type="Proteomes" id="UP001270362">
    <property type="component" value="Unassembled WGS sequence"/>
</dbReference>
<sequence length="232" mass="23422">MRSFFSIIASLLPVVAIAVAHDDSSSAYDPHVGTRTCSDADDIGHHSTSTIFDSDCDPHHGTCSGGDDIDHPRTTPSVTVQSKVFPASSTVVSGCPALVKTVDICSTCVTPDCIVFETITANCDCPGPVVTLTRSHPCDLGCADLGCGTAYTVVSATGCSSTTRTSTASITPTITTASTSSTSTDSASTASVSSSSSPITQAASTTTTSSQSVVPSTSSAGAARGPAPFRLW</sequence>
<feature type="signal peptide" evidence="2">
    <location>
        <begin position="1"/>
        <end position="20"/>
    </location>
</feature>
<gene>
    <name evidence="3" type="ORF">B0T22DRAFT_458216</name>
</gene>
<feature type="region of interest" description="Disordered" evidence="1">
    <location>
        <begin position="175"/>
        <end position="232"/>
    </location>
</feature>
<keyword evidence="2" id="KW-0732">Signal</keyword>
<protein>
    <recommendedName>
        <fullName evidence="5">Extracellular membrane protein CFEM domain-containing protein</fullName>
    </recommendedName>
</protein>
<comment type="caution">
    <text evidence="3">The sequence shown here is derived from an EMBL/GenBank/DDBJ whole genome shotgun (WGS) entry which is preliminary data.</text>
</comment>
<keyword evidence="4" id="KW-1185">Reference proteome</keyword>
<name>A0AAE1CBX3_9PEZI</name>
<proteinExistence type="predicted"/>
<evidence type="ECO:0000313" key="4">
    <source>
        <dbReference type="Proteomes" id="UP001270362"/>
    </source>
</evidence>